<feature type="transmembrane region" description="Helical" evidence="1">
    <location>
        <begin position="234"/>
        <end position="251"/>
    </location>
</feature>
<proteinExistence type="predicted"/>
<feature type="transmembrane region" description="Helical" evidence="1">
    <location>
        <begin position="403"/>
        <end position="421"/>
    </location>
</feature>
<keyword evidence="1" id="KW-0812">Transmembrane</keyword>
<keyword evidence="3" id="KW-1185">Reference proteome</keyword>
<reference evidence="2 3" key="1">
    <citation type="submission" date="2020-07" db="EMBL/GenBank/DDBJ databases">
        <title>Novel species isolated from subtropical streams in China.</title>
        <authorList>
            <person name="Lu H."/>
        </authorList>
    </citation>
    <scope>NUCLEOTIDE SEQUENCE [LARGE SCALE GENOMIC DNA]</scope>
    <source>
        <strain evidence="2 3">LX20W</strain>
    </source>
</reference>
<evidence type="ECO:0000256" key="1">
    <source>
        <dbReference type="SAM" id="Phobius"/>
    </source>
</evidence>
<evidence type="ECO:0000313" key="3">
    <source>
        <dbReference type="Proteomes" id="UP000534388"/>
    </source>
</evidence>
<feature type="transmembrane region" description="Helical" evidence="1">
    <location>
        <begin position="94"/>
        <end position="115"/>
    </location>
</feature>
<comment type="caution">
    <text evidence="2">The sequence shown here is derived from an EMBL/GenBank/DDBJ whole genome shotgun (WGS) entry which is preliminary data.</text>
</comment>
<organism evidence="2 3">
    <name type="scientific">Rugamonas brunnea</name>
    <dbReference type="NCBI Taxonomy" id="2758569"/>
    <lineage>
        <taxon>Bacteria</taxon>
        <taxon>Pseudomonadati</taxon>
        <taxon>Pseudomonadota</taxon>
        <taxon>Betaproteobacteria</taxon>
        <taxon>Burkholderiales</taxon>
        <taxon>Oxalobacteraceae</taxon>
        <taxon>Telluria group</taxon>
        <taxon>Rugamonas</taxon>
    </lineage>
</organism>
<name>A0A7W2ETS9_9BURK</name>
<feature type="transmembrane region" description="Helical" evidence="1">
    <location>
        <begin position="156"/>
        <end position="181"/>
    </location>
</feature>
<feature type="transmembrane region" description="Helical" evidence="1">
    <location>
        <begin position="323"/>
        <end position="344"/>
    </location>
</feature>
<feature type="transmembrane region" description="Helical" evidence="1">
    <location>
        <begin position="121"/>
        <end position="144"/>
    </location>
</feature>
<evidence type="ECO:0000313" key="2">
    <source>
        <dbReference type="EMBL" id="MBA5638435.1"/>
    </source>
</evidence>
<dbReference type="Proteomes" id="UP000534388">
    <property type="component" value="Unassembled WGS sequence"/>
</dbReference>
<feature type="transmembrane region" description="Helical" evidence="1">
    <location>
        <begin position="201"/>
        <end position="222"/>
    </location>
</feature>
<feature type="transmembrane region" description="Helical" evidence="1">
    <location>
        <begin position="295"/>
        <end position="317"/>
    </location>
</feature>
<feature type="transmembrane region" description="Helical" evidence="1">
    <location>
        <begin position="257"/>
        <end position="283"/>
    </location>
</feature>
<dbReference type="EMBL" id="JACEZT010000009">
    <property type="protein sequence ID" value="MBA5638435.1"/>
    <property type="molecule type" value="Genomic_DNA"/>
</dbReference>
<gene>
    <name evidence="2" type="ORF">H3H37_15355</name>
</gene>
<feature type="transmembrane region" description="Helical" evidence="1">
    <location>
        <begin position="379"/>
        <end position="397"/>
    </location>
</feature>
<sequence length="441" mass="47594">MRTTDTMQRALSFDQNPPLALPMRYFLSAPLFAALAAALLLWQGDAALASRWTPATLALTHLLTLGCLSMTMVGALLQMLPVVAGVGLPHARPVAVIVHIALCAGTLLLASAFWLEAPALFQLALAALLTALCLLLVACTIGLWQQHASGATATVAAIRLSLAALAITIMLGGLLAGALAWPELLSLPLPVLTDVHAMWGLFGWVGLLVVGVAFQVVPMFQVTEPYPHWLTRNFTTILFLLLLVCSIGASLQRPEDLWFHAVTQSAVVAGYGLFAAITLALLARRKRPKADPTTLFWRTAMASLLAALVLWLLPVAAGDASHPLALGVLFIAGFALTTINGMLYKIVPFLTWYHLQEAIGRGAPNVNKIIPERHARLQFALHLVALLLLLAACYWPQQLARPAGAAMCASCLFLWFNLLQVMRMYRRLQRQAQTGKHLAPA</sequence>
<protein>
    <submittedName>
        <fullName evidence="2">Permease</fullName>
    </submittedName>
</protein>
<accession>A0A7W2ETS9</accession>
<keyword evidence="1" id="KW-1133">Transmembrane helix</keyword>
<keyword evidence="1" id="KW-0472">Membrane</keyword>
<dbReference type="AlphaFoldDB" id="A0A7W2ETS9"/>
<feature type="transmembrane region" description="Helical" evidence="1">
    <location>
        <begin position="62"/>
        <end position="87"/>
    </location>
</feature>